<dbReference type="NCBIfam" id="TIGR00033">
    <property type="entry name" value="aroC"/>
    <property type="match status" value="1"/>
</dbReference>
<protein>
    <recommendedName>
        <fullName evidence="3 11">Chorismate synthase</fullName>
        <shortName evidence="11">CS</shortName>
        <ecNumber evidence="3 11">4.2.3.5</ecNumber>
    </recommendedName>
    <alternativeName>
        <fullName evidence="11">5-enolpyruvylshikimate-3-phosphate phospholyase</fullName>
    </alternativeName>
</protein>
<dbReference type="FunFam" id="3.60.150.10:FF:000002">
    <property type="entry name" value="Chorismate synthase"/>
    <property type="match status" value="1"/>
</dbReference>
<evidence type="ECO:0000256" key="11">
    <source>
        <dbReference type="HAMAP-Rule" id="MF_00300"/>
    </source>
</evidence>
<dbReference type="EMBL" id="DTAI01000119">
    <property type="protein sequence ID" value="HGN36708.1"/>
    <property type="molecule type" value="Genomic_DNA"/>
</dbReference>
<feature type="binding site" evidence="11">
    <location>
        <position position="48"/>
    </location>
    <ligand>
        <name>NADP(+)</name>
        <dbReference type="ChEBI" id="CHEBI:58349"/>
    </ligand>
</feature>
<dbReference type="InterPro" id="IPR000453">
    <property type="entry name" value="Chorismate_synth"/>
</dbReference>
<feature type="binding site" evidence="11">
    <location>
        <position position="286"/>
    </location>
    <ligand>
        <name>FMN</name>
        <dbReference type="ChEBI" id="CHEBI:58210"/>
    </ligand>
</feature>
<feature type="binding site" evidence="11">
    <location>
        <position position="328"/>
    </location>
    <ligand>
        <name>FMN</name>
        <dbReference type="ChEBI" id="CHEBI:58210"/>
    </ligand>
</feature>
<dbReference type="NCBIfam" id="NF003793">
    <property type="entry name" value="PRK05382.1"/>
    <property type="match status" value="1"/>
</dbReference>
<keyword evidence="7 11" id="KW-0274">FAD</keyword>
<evidence type="ECO:0000313" key="13">
    <source>
        <dbReference type="EMBL" id="HGN36708.1"/>
    </source>
</evidence>
<dbReference type="GO" id="GO:0009073">
    <property type="term" value="P:aromatic amino acid family biosynthetic process"/>
    <property type="evidence" value="ECO:0007669"/>
    <property type="project" value="UniProtKB-KW"/>
</dbReference>
<comment type="similarity">
    <text evidence="2 11 12">Belongs to the chorismate synthase family.</text>
</comment>
<dbReference type="InterPro" id="IPR035904">
    <property type="entry name" value="Chorismate_synth_AroC_sf"/>
</dbReference>
<keyword evidence="8 11" id="KW-0521">NADP</keyword>
<dbReference type="PROSITE" id="PS00787">
    <property type="entry name" value="CHORISMATE_SYNTHASE_1"/>
    <property type="match status" value="1"/>
</dbReference>
<dbReference type="InterPro" id="IPR020541">
    <property type="entry name" value="Chorismate_synthase_CS"/>
</dbReference>
<organism evidence="13">
    <name type="scientific">Ignisphaera aggregans</name>
    <dbReference type="NCBI Taxonomy" id="334771"/>
    <lineage>
        <taxon>Archaea</taxon>
        <taxon>Thermoproteota</taxon>
        <taxon>Thermoprotei</taxon>
        <taxon>Desulfurococcales</taxon>
        <taxon>Desulfurococcaceae</taxon>
        <taxon>Ignisphaera</taxon>
    </lineage>
</organism>
<dbReference type="GO" id="GO:0005829">
    <property type="term" value="C:cytosol"/>
    <property type="evidence" value="ECO:0007669"/>
    <property type="project" value="TreeGrafter"/>
</dbReference>
<evidence type="ECO:0000256" key="6">
    <source>
        <dbReference type="ARBA" id="ARBA00022643"/>
    </source>
</evidence>
<dbReference type="AlphaFoldDB" id="A0A7J3I7I7"/>
<dbReference type="SUPFAM" id="SSF103263">
    <property type="entry name" value="Chorismate synthase, AroC"/>
    <property type="match status" value="1"/>
</dbReference>
<evidence type="ECO:0000256" key="5">
    <source>
        <dbReference type="ARBA" id="ARBA00022630"/>
    </source>
</evidence>
<accession>A0A7J3I7I7</accession>
<comment type="caution">
    <text evidence="11">Lacks conserved residue(s) required for the propagation of feature annotation.</text>
</comment>
<evidence type="ECO:0000256" key="3">
    <source>
        <dbReference type="ARBA" id="ARBA00013036"/>
    </source>
</evidence>
<dbReference type="GO" id="GO:0008652">
    <property type="term" value="P:amino acid biosynthetic process"/>
    <property type="evidence" value="ECO:0007669"/>
    <property type="project" value="UniProtKB-KW"/>
</dbReference>
<evidence type="ECO:0000256" key="4">
    <source>
        <dbReference type="ARBA" id="ARBA00022605"/>
    </source>
</evidence>
<name>A0A7J3I7I7_9CREN</name>
<comment type="function">
    <text evidence="11">Catalyzes the anti-1,4-elimination of the C-3 phosphate and the C-6 proR hydrogen from 5-enolpyruvylshikimate-3-phosphate (EPSP) to yield chorismate, which is the branch point compound that serves as the starting substrate for the three terminal pathways of aromatic amino acid biosynthesis. This reaction introduces a second double bond into the aromatic ring system.</text>
</comment>
<dbReference type="GO" id="GO:0010181">
    <property type="term" value="F:FMN binding"/>
    <property type="evidence" value="ECO:0007669"/>
    <property type="project" value="TreeGrafter"/>
</dbReference>
<dbReference type="GO" id="GO:0004107">
    <property type="term" value="F:chorismate synthase activity"/>
    <property type="evidence" value="ECO:0007669"/>
    <property type="project" value="UniProtKB-UniRule"/>
</dbReference>
<comment type="pathway">
    <text evidence="1 11 12">Metabolic intermediate biosynthesis; chorismate biosynthesis; chorismate from D-erythrose 4-phosphate and phosphoenolpyruvate: step 7/7.</text>
</comment>
<evidence type="ECO:0000256" key="9">
    <source>
        <dbReference type="ARBA" id="ARBA00023141"/>
    </source>
</evidence>
<gene>
    <name evidence="11" type="primary">aroC</name>
    <name evidence="13" type="ORF">ENT87_04065</name>
</gene>
<keyword evidence="9 11" id="KW-0057">Aromatic amino acid biosynthesis</keyword>
<keyword evidence="6 11" id="KW-0288">FMN</keyword>
<evidence type="ECO:0000256" key="10">
    <source>
        <dbReference type="ARBA" id="ARBA00023239"/>
    </source>
</evidence>
<evidence type="ECO:0000256" key="1">
    <source>
        <dbReference type="ARBA" id="ARBA00005044"/>
    </source>
</evidence>
<dbReference type="PROSITE" id="PS00789">
    <property type="entry name" value="CHORISMATE_SYNTHASE_3"/>
    <property type="match status" value="1"/>
</dbReference>
<comment type="cofactor">
    <cofactor evidence="11 12">
        <name>FMNH2</name>
        <dbReference type="ChEBI" id="CHEBI:57618"/>
    </cofactor>
    <text evidence="11 12">Reduced FMN (FMNH(2)).</text>
</comment>
<dbReference type="Pfam" id="PF01264">
    <property type="entry name" value="Chorismate_synt"/>
    <property type="match status" value="1"/>
</dbReference>
<evidence type="ECO:0000256" key="12">
    <source>
        <dbReference type="RuleBase" id="RU000605"/>
    </source>
</evidence>
<keyword evidence="5 11" id="KW-0285">Flavoprotein</keyword>
<dbReference type="PROSITE" id="PS00788">
    <property type="entry name" value="CHORISMATE_SYNTHASE_2"/>
    <property type="match status" value="1"/>
</dbReference>
<dbReference type="PIRSF" id="PIRSF001456">
    <property type="entry name" value="Chorismate_synth"/>
    <property type="match status" value="1"/>
</dbReference>
<reference evidence="13" key="1">
    <citation type="journal article" date="2020" name="mSystems">
        <title>Genome- and Community-Level Interaction Insights into Carbon Utilization and Element Cycling Functions of Hydrothermarchaeota in Hydrothermal Sediment.</title>
        <authorList>
            <person name="Zhou Z."/>
            <person name="Liu Y."/>
            <person name="Xu W."/>
            <person name="Pan J."/>
            <person name="Luo Z.H."/>
            <person name="Li M."/>
        </authorList>
    </citation>
    <scope>NUCLEOTIDE SEQUENCE [LARGE SCALE GENOMIC DNA]</scope>
    <source>
        <strain evidence="13">SpSt-618</strain>
    </source>
</reference>
<dbReference type="Gene3D" id="3.60.150.10">
    <property type="entry name" value="Chorismate synthase AroC"/>
    <property type="match status" value="1"/>
</dbReference>
<evidence type="ECO:0000256" key="2">
    <source>
        <dbReference type="ARBA" id="ARBA00008014"/>
    </source>
</evidence>
<evidence type="ECO:0000256" key="8">
    <source>
        <dbReference type="ARBA" id="ARBA00022857"/>
    </source>
</evidence>
<keyword evidence="10 11" id="KW-0456">Lyase</keyword>
<comment type="caution">
    <text evidence="13">The sequence shown here is derived from an EMBL/GenBank/DDBJ whole genome shotgun (WGS) entry which is preliminary data.</text>
</comment>
<keyword evidence="4 11" id="KW-0028">Amino-acid biosynthesis</keyword>
<dbReference type="PANTHER" id="PTHR21085:SF0">
    <property type="entry name" value="CHORISMATE SYNTHASE"/>
    <property type="match status" value="1"/>
</dbReference>
<feature type="binding site" evidence="11">
    <location>
        <begin position="126"/>
        <end position="128"/>
    </location>
    <ligand>
        <name>FMN</name>
        <dbReference type="ChEBI" id="CHEBI:58210"/>
    </ligand>
</feature>
<dbReference type="EC" id="4.2.3.5" evidence="3 11"/>
<dbReference type="PANTHER" id="PTHR21085">
    <property type="entry name" value="CHORISMATE SYNTHASE"/>
    <property type="match status" value="1"/>
</dbReference>
<dbReference type="UniPathway" id="UPA00053">
    <property type="reaction ID" value="UER00090"/>
</dbReference>
<dbReference type="CDD" id="cd07304">
    <property type="entry name" value="Chorismate_synthase"/>
    <property type="match status" value="1"/>
</dbReference>
<comment type="catalytic activity">
    <reaction evidence="11 12">
        <text>5-O-(1-carboxyvinyl)-3-phosphoshikimate = chorismate + phosphate</text>
        <dbReference type="Rhea" id="RHEA:21020"/>
        <dbReference type="ChEBI" id="CHEBI:29748"/>
        <dbReference type="ChEBI" id="CHEBI:43474"/>
        <dbReference type="ChEBI" id="CHEBI:57701"/>
        <dbReference type="EC" id="4.2.3.5"/>
    </reaction>
</comment>
<dbReference type="GO" id="GO:0009423">
    <property type="term" value="P:chorismate biosynthetic process"/>
    <property type="evidence" value="ECO:0007669"/>
    <property type="project" value="UniProtKB-UniRule"/>
</dbReference>
<sequence>MAGNSFGKFLRITTFGESHGSAVGVVIDGVPAGLPLDGSDIEYELSFRRPGYRFVSPRREEDKVEILSGVFNGRTTGAPIAIIVRNTDVDFSYYEEIRFTPRPGHADLPYIIRYGFENWDYRGGGRASGRETVARVAAGAIAKKLLMALDVWIAGCVKSIGDAEIVDDVTFEDALSSRCSPVKPCMKRYEEVFIKMIEGAIRDGDSYGATVQVVVKNPPAGLGEPVFDKVKADLAKAVMSIPGVVGFEIGLGFEYAKAKGSSVLDEIIVRGSRIGWLYNYSGGILGGITTGEPIVFRCAFRPTSSIGKPQKTVDLRTQEEKTIIIKGRHDPCIGIRGVAVVEAMTALVIADHVMRSGLLPMVKISDDIANAISNRWRWYRELCTHMEGFR</sequence>
<feature type="binding site" evidence="11">
    <location>
        <position position="53"/>
    </location>
    <ligand>
        <name>NADP(+)</name>
        <dbReference type="ChEBI" id="CHEBI:58349"/>
    </ligand>
</feature>
<dbReference type="HAMAP" id="MF_00300">
    <property type="entry name" value="Chorismate_synth"/>
    <property type="match status" value="1"/>
</dbReference>
<proteinExistence type="inferred from homology"/>
<evidence type="ECO:0000256" key="7">
    <source>
        <dbReference type="ARBA" id="ARBA00022827"/>
    </source>
</evidence>